<reference evidence="2 3" key="1">
    <citation type="submission" date="2017-03" db="EMBL/GenBank/DDBJ databases">
        <title>Genome Survey of Euroglyphus maynei.</title>
        <authorList>
            <person name="Arlian L.G."/>
            <person name="Morgan M.S."/>
            <person name="Rider S.D."/>
        </authorList>
    </citation>
    <scope>NUCLEOTIDE SEQUENCE [LARGE SCALE GENOMIC DNA]</scope>
    <source>
        <strain evidence="2">Arlian Lab</strain>
        <tissue evidence="2">Whole body</tissue>
    </source>
</reference>
<gene>
    <name evidence="2" type="ORF">BLA29_014649</name>
</gene>
<feature type="compositionally biased region" description="Gly residues" evidence="1">
    <location>
        <begin position="96"/>
        <end position="115"/>
    </location>
</feature>
<evidence type="ECO:0000313" key="3">
    <source>
        <dbReference type="Proteomes" id="UP000194236"/>
    </source>
</evidence>
<name>A0A1Y3BC88_EURMA</name>
<organism evidence="2 3">
    <name type="scientific">Euroglyphus maynei</name>
    <name type="common">Mayne's house dust mite</name>
    <dbReference type="NCBI Taxonomy" id="6958"/>
    <lineage>
        <taxon>Eukaryota</taxon>
        <taxon>Metazoa</taxon>
        <taxon>Ecdysozoa</taxon>
        <taxon>Arthropoda</taxon>
        <taxon>Chelicerata</taxon>
        <taxon>Arachnida</taxon>
        <taxon>Acari</taxon>
        <taxon>Acariformes</taxon>
        <taxon>Sarcoptiformes</taxon>
        <taxon>Astigmata</taxon>
        <taxon>Psoroptidia</taxon>
        <taxon>Analgoidea</taxon>
        <taxon>Pyroglyphidae</taxon>
        <taxon>Pyroglyphinae</taxon>
        <taxon>Euroglyphus</taxon>
    </lineage>
</organism>
<keyword evidence="3" id="KW-1185">Reference proteome</keyword>
<feature type="compositionally biased region" description="Basic and acidic residues" evidence="1">
    <location>
        <begin position="62"/>
        <end position="73"/>
    </location>
</feature>
<evidence type="ECO:0000256" key="1">
    <source>
        <dbReference type="SAM" id="MobiDB-lite"/>
    </source>
</evidence>
<feature type="compositionally biased region" description="Low complexity" evidence="1">
    <location>
        <begin position="1"/>
        <end position="24"/>
    </location>
</feature>
<protein>
    <submittedName>
        <fullName evidence="2">Uncharacterized protein</fullName>
    </submittedName>
</protein>
<feature type="non-terminal residue" evidence="2">
    <location>
        <position position="115"/>
    </location>
</feature>
<dbReference type="AlphaFoldDB" id="A0A1Y3BC88"/>
<sequence>SQQQQQSSNATSTTTASPNSSSSAGCNHLVQEHLRSFWQLPLEAQQHFTEAVVALLREAAANDKSTKEGERYMRTHGTGAYTGAMGSSLGADRMTGSGGGGSGTGNIGGSGSGGT</sequence>
<evidence type="ECO:0000313" key="2">
    <source>
        <dbReference type="EMBL" id="OTF77176.1"/>
    </source>
</evidence>
<feature type="non-terminal residue" evidence="2">
    <location>
        <position position="1"/>
    </location>
</feature>
<feature type="region of interest" description="Disordered" evidence="1">
    <location>
        <begin position="1"/>
        <end position="27"/>
    </location>
</feature>
<dbReference type="Proteomes" id="UP000194236">
    <property type="component" value="Unassembled WGS sequence"/>
</dbReference>
<feature type="region of interest" description="Disordered" evidence="1">
    <location>
        <begin position="62"/>
        <end position="115"/>
    </location>
</feature>
<proteinExistence type="predicted"/>
<accession>A0A1Y3BC88</accession>
<comment type="caution">
    <text evidence="2">The sequence shown here is derived from an EMBL/GenBank/DDBJ whole genome shotgun (WGS) entry which is preliminary data.</text>
</comment>
<dbReference type="EMBL" id="MUJZ01033983">
    <property type="protein sequence ID" value="OTF77176.1"/>
    <property type="molecule type" value="Genomic_DNA"/>
</dbReference>